<dbReference type="NCBIfam" id="TIGR01852">
    <property type="entry name" value="lipid_A_lpxA"/>
    <property type="match status" value="1"/>
</dbReference>
<dbReference type="Proteomes" id="UP000010116">
    <property type="component" value="Unassembled WGS sequence"/>
</dbReference>
<keyword evidence="7 9" id="KW-0012">Acyltransferase</keyword>
<keyword evidence="5" id="KW-0677">Repeat</keyword>
<evidence type="ECO:0000256" key="5">
    <source>
        <dbReference type="ARBA" id="ARBA00022737"/>
    </source>
</evidence>
<keyword evidence="4 9" id="KW-0808">Transferase</keyword>
<dbReference type="SUPFAM" id="SSF51161">
    <property type="entry name" value="Trimeric LpxA-like enzymes"/>
    <property type="match status" value="1"/>
</dbReference>
<reference evidence="9 10" key="1">
    <citation type="journal article" date="2012" name="ISME J.">
        <title>Genomic insights to SAR86, an abundant and uncultivated marine bacterial lineage.</title>
        <authorList>
            <person name="Dupont C.L."/>
            <person name="Rusch D.B."/>
            <person name="Yooseph S."/>
            <person name="Lombardo M.J."/>
            <person name="Richter R.A."/>
            <person name="Valas R."/>
            <person name="Novotny M."/>
            <person name="Yee-Greenbaum J."/>
            <person name="Selengut J.D."/>
            <person name="Haft D.H."/>
            <person name="Halpern A.L."/>
            <person name="Lasken R.S."/>
            <person name="Nealson K."/>
            <person name="Friedman R."/>
            <person name="Venter J.C."/>
        </authorList>
    </citation>
    <scope>NUCLEOTIDE SEQUENCE [LARGE SCALE GENOMIC DNA]</scope>
</reference>
<accession>J4X3L0</accession>
<keyword evidence="6" id="KW-0443">Lipid metabolism</keyword>
<dbReference type="PROSITE" id="PS00101">
    <property type="entry name" value="HEXAPEP_TRANSFERASES"/>
    <property type="match status" value="1"/>
</dbReference>
<evidence type="ECO:0000256" key="1">
    <source>
        <dbReference type="ARBA" id="ARBA00022490"/>
    </source>
</evidence>
<feature type="domain" description="UDP N-acetylglucosamine O-acyltransferase C-terminal" evidence="8">
    <location>
        <begin position="174"/>
        <end position="256"/>
    </location>
</feature>
<evidence type="ECO:0000256" key="2">
    <source>
        <dbReference type="ARBA" id="ARBA00022516"/>
    </source>
</evidence>
<dbReference type="Pfam" id="PF00132">
    <property type="entry name" value="Hexapep"/>
    <property type="match status" value="2"/>
</dbReference>
<dbReference type="GO" id="GO:0008780">
    <property type="term" value="F:acyl-[acyl-carrier-protein]-UDP-N-acetylglucosamine O-acyltransferase activity"/>
    <property type="evidence" value="ECO:0007669"/>
    <property type="project" value="UniProtKB-EC"/>
</dbReference>
<evidence type="ECO:0000256" key="3">
    <source>
        <dbReference type="ARBA" id="ARBA00022556"/>
    </source>
</evidence>
<keyword evidence="3" id="KW-0441">Lipid A biosynthesis</keyword>
<keyword evidence="1" id="KW-0963">Cytoplasm</keyword>
<evidence type="ECO:0000256" key="7">
    <source>
        <dbReference type="ARBA" id="ARBA00023315"/>
    </source>
</evidence>
<protein>
    <submittedName>
        <fullName evidence="9">Acyl-[acyl-carrier-protein]-UDP-N-acetylglucosamine O-acyltransferase</fullName>
        <ecNumber evidence="9">2.3.1.129</ecNumber>
    </submittedName>
</protein>
<evidence type="ECO:0000313" key="9">
    <source>
        <dbReference type="EMBL" id="EJP73685.1"/>
    </source>
</evidence>
<dbReference type="PIRSF" id="PIRSF000456">
    <property type="entry name" value="UDP-GlcNAc_acltr"/>
    <property type="match status" value="1"/>
</dbReference>
<sequence>MIHDTAVIDDSAIISENVQIGPYCIIGPNVEIGENTILKSNVVIQGPTRIGSNNKFYQFSVIGEATPDKKYQGEETTLEIGSNNIFREGVTIHRGTIQDKSTTVIGDNNLLMPYVHVAHDCVVGNGNTFANNSGLAGHVVIGNYVTLGGYSLIHQFCSVGDYAFLGMSTGVVMDIPAFVKAAYHPAKVVGLNSIGMSRNGVSDESASLLKKAYKFLYRKGLKLEDSINKIVMLHEETNDENLKIFINSIKASTRGITR</sequence>
<dbReference type="InterPro" id="IPR010137">
    <property type="entry name" value="Lipid_A_LpxA"/>
</dbReference>
<dbReference type="PANTHER" id="PTHR43480:SF1">
    <property type="entry name" value="ACYL-[ACYL-CARRIER-PROTEIN]--UDP-N-ACETYLGLUCOSAMINE O-ACYLTRANSFERASE, MITOCHONDRIAL-RELATED"/>
    <property type="match status" value="1"/>
</dbReference>
<evidence type="ECO:0000256" key="4">
    <source>
        <dbReference type="ARBA" id="ARBA00022679"/>
    </source>
</evidence>
<dbReference type="InterPro" id="IPR018357">
    <property type="entry name" value="Hexapep_transf_CS"/>
</dbReference>
<dbReference type="NCBIfam" id="NF003657">
    <property type="entry name" value="PRK05289.1"/>
    <property type="match status" value="1"/>
</dbReference>
<dbReference type="GO" id="GO:0009245">
    <property type="term" value="P:lipid A biosynthetic process"/>
    <property type="evidence" value="ECO:0007669"/>
    <property type="project" value="UniProtKB-KW"/>
</dbReference>
<dbReference type="AlphaFoldDB" id="J4X3L0"/>
<dbReference type="PANTHER" id="PTHR43480">
    <property type="entry name" value="ACYL-[ACYL-CARRIER-PROTEIN]--UDP-N-ACETYLGLUCOSAMINE O-ACYLTRANSFERASE"/>
    <property type="match status" value="1"/>
</dbReference>
<dbReference type="HOGENOM" id="CLU_061249_0_0_6"/>
<evidence type="ECO:0000313" key="10">
    <source>
        <dbReference type="Proteomes" id="UP000010116"/>
    </source>
</evidence>
<dbReference type="InterPro" id="IPR037157">
    <property type="entry name" value="Acetyltransf_C_sf"/>
</dbReference>
<name>J4X3L0_9GAMM</name>
<organism evidence="9 10">
    <name type="scientific">SAR86 cluster bacterium SAR86B</name>
    <dbReference type="NCBI Taxonomy" id="1123867"/>
    <lineage>
        <taxon>Bacteria</taxon>
        <taxon>Pseudomonadati</taxon>
        <taxon>Pseudomonadota</taxon>
        <taxon>Gammaproteobacteria</taxon>
        <taxon>SAR86 cluster</taxon>
    </lineage>
</organism>
<dbReference type="EC" id="2.3.1.129" evidence="9"/>
<evidence type="ECO:0000259" key="8">
    <source>
        <dbReference type="Pfam" id="PF13720"/>
    </source>
</evidence>
<dbReference type="EMBL" id="JH611165">
    <property type="protein sequence ID" value="EJP73685.1"/>
    <property type="molecule type" value="Genomic_DNA"/>
</dbReference>
<dbReference type="InterPro" id="IPR011004">
    <property type="entry name" value="Trimer_LpxA-like_sf"/>
</dbReference>
<dbReference type="Gene3D" id="2.160.10.10">
    <property type="entry name" value="Hexapeptide repeat proteins"/>
    <property type="match status" value="1"/>
</dbReference>
<dbReference type="GO" id="GO:0016020">
    <property type="term" value="C:membrane"/>
    <property type="evidence" value="ECO:0007669"/>
    <property type="project" value="GOC"/>
</dbReference>
<proteinExistence type="predicted"/>
<dbReference type="InterPro" id="IPR029098">
    <property type="entry name" value="Acetyltransf_C"/>
</dbReference>
<evidence type="ECO:0000256" key="6">
    <source>
        <dbReference type="ARBA" id="ARBA00023098"/>
    </source>
</evidence>
<dbReference type="Gene3D" id="1.20.1180.10">
    <property type="entry name" value="Udp N-acetylglucosamine O-acyltransferase, C-terminal domain"/>
    <property type="match status" value="1"/>
</dbReference>
<gene>
    <name evidence="9" type="primary">lpxA</name>
    <name evidence="9" type="ORF">NT02SARS_0237</name>
</gene>
<dbReference type="CDD" id="cd03351">
    <property type="entry name" value="LbH_UDP-GlcNAc_AT"/>
    <property type="match status" value="1"/>
</dbReference>
<dbReference type="Pfam" id="PF13720">
    <property type="entry name" value="Acetyltransf_11"/>
    <property type="match status" value="1"/>
</dbReference>
<dbReference type="InterPro" id="IPR001451">
    <property type="entry name" value="Hexapep"/>
</dbReference>
<keyword evidence="2" id="KW-0444">Lipid biosynthesis</keyword>